<organism evidence="1 2">
    <name type="scientific">Artomyces pyxidatus</name>
    <dbReference type="NCBI Taxonomy" id="48021"/>
    <lineage>
        <taxon>Eukaryota</taxon>
        <taxon>Fungi</taxon>
        <taxon>Dikarya</taxon>
        <taxon>Basidiomycota</taxon>
        <taxon>Agaricomycotina</taxon>
        <taxon>Agaricomycetes</taxon>
        <taxon>Russulales</taxon>
        <taxon>Auriscalpiaceae</taxon>
        <taxon>Artomyces</taxon>
    </lineage>
</organism>
<sequence>MTSPPDLCDMCGKGLLDAVVEYDGTSCIHCVPMYSDRGLDARRETEQKHQCLIICSQKHVLFDFRSIDIVKWYTFMVRLRNATIESMSRTPEKYEMKALLEAVHRLPHTWRAVHQKSRKPSRESGAGEDGGAGRGGACGRPPKRPRSKTTASSKRARQRIMVWRSTVTSSDLEPADLDRVEPTGSHAIDAPLVTILASMGCQWIFCSTKKLYLTL</sequence>
<comment type="caution">
    <text evidence="1">The sequence shown here is derived from an EMBL/GenBank/DDBJ whole genome shotgun (WGS) entry which is preliminary data.</text>
</comment>
<name>A0ACB8SVR4_9AGAM</name>
<proteinExistence type="predicted"/>
<dbReference type="Proteomes" id="UP000814140">
    <property type="component" value="Unassembled WGS sequence"/>
</dbReference>
<evidence type="ECO:0000313" key="1">
    <source>
        <dbReference type="EMBL" id="KAI0060684.1"/>
    </source>
</evidence>
<dbReference type="EMBL" id="MU277217">
    <property type="protein sequence ID" value="KAI0060684.1"/>
    <property type="molecule type" value="Genomic_DNA"/>
</dbReference>
<accession>A0ACB8SVR4</accession>
<protein>
    <submittedName>
        <fullName evidence="1">Uncharacterized protein</fullName>
    </submittedName>
</protein>
<keyword evidence="2" id="KW-1185">Reference proteome</keyword>
<reference evidence="1" key="2">
    <citation type="journal article" date="2022" name="New Phytol.">
        <title>Evolutionary transition to the ectomycorrhizal habit in the genomes of a hyperdiverse lineage of mushroom-forming fungi.</title>
        <authorList>
            <person name="Looney B."/>
            <person name="Miyauchi S."/>
            <person name="Morin E."/>
            <person name="Drula E."/>
            <person name="Courty P.E."/>
            <person name="Kohler A."/>
            <person name="Kuo A."/>
            <person name="LaButti K."/>
            <person name="Pangilinan J."/>
            <person name="Lipzen A."/>
            <person name="Riley R."/>
            <person name="Andreopoulos W."/>
            <person name="He G."/>
            <person name="Johnson J."/>
            <person name="Nolan M."/>
            <person name="Tritt A."/>
            <person name="Barry K.W."/>
            <person name="Grigoriev I.V."/>
            <person name="Nagy L.G."/>
            <person name="Hibbett D."/>
            <person name="Henrissat B."/>
            <person name="Matheny P.B."/>
            <person name="Labbe J."/>
            <person name="Martin F.M."/>
        </authorList>
    </citation>
    <scope>NUCLEOTIDE SEQUENCE</scope>
    <source>
        <strain evidence="1">HHB10654</strain>
    </source>
</reference>
<evidence type="ECO:0000313" key="2">
    <source>
        <dbReference type="Proteomes" id="UP000814140"/>
    </source>
</evidence>
<reference evidence="1" key="1">
    <citation type="submission" date="2021-03" db="EMBL/GenBank/DDBJ databases">
        <authorList>
            <consortium name="DOE Joint Genome Institute"/>
            <person name="Ahrendt S."/>
            <person name="Looney B.P."/>
            <person name="Miyauchi S."/>
            <person name="Morin E."/>
            <person name="Drula E."/>
            <person name="Courty P.E."/>
            <person name="Chicoki N."/>
            <person name="Fauchery L."/>
            <person name="Kohler A."/>
            <person name="Kuo A."/>
            <person name="Labutti K."/>
            <person name="Pangilinan J."/>
            <person name="Lipzen A."/>
            <person name="Riley R."/>
            <person name="Andreopoulos W."/>
            <person name="He G."/>
            <person name="Johnson J."/>
            <person name="Barry K.W."/>
            <person name="Grigoriev I.V."/>
            <person name="Nagy L."/>
            <person name="Hibbett D."/>
            <person name="Henrissat B."/>
            <person name="Matheny P.B."/>
            <person name="Labbe J."/>
            <person name="Martin F."/>
        </authorList>
    </citation>
    <scope>NUCLEOTIDE SEQUENCE</scope>
    <source>
        <strain evidence="1">HHB10654</strain>
    </source>
</reference>
<gene>
    <name evidence="1" type="ORF">BV25DRAFT_920799</name>
</gene>